<gene>
    <name evidence="1" type="ORF">DU508_09510</name>
</gene>
<dbReference type="EMBL" id="QPKV01000003">
    <property type="protein sequence ID" value="RDC57385.1"/>
    <property type="molecule type" value="Genomic_DNA"/>
</dbReference>
<reference evidence="1 2" key="1">
    <citation type="submission" date="2018-07" db="EMBL/GenBank/DDBJ databases">
        <title>Pedobacter sp. nov., isolated from soil.</title>
        <authorList>
            <person name="Zhou L.Y."/>
            <person name="Du Z.J."/>
        </authorList>
    </citation>
    <scope>NUCLEOTIDE SEQUENCE [LARGE SCALE GENOMIC DNA]</scope>
    <source>
        <strain evidence="1 2">JDX94</strain>
    </source>
</reference>
<evidence type="ECO:0000313" key="2">
    <source>
        <dbReference type="Proteomes" id="UP000253961"/>
    </source>
</evidence>
<proteinExistence type="predicted"/>
<keyword evidence="2" id="KW-1185">Reference proteome</keyword>
<dbReference type="Proteomes" id="UP000253961">
    <property type="component" value="Unassembled WGS sequence"/>
</dbReference>
<organism evidence="1 2">
    <name type="scientific">Pedobacter chinensis</name>
    <dbReference type="NCBI Taxonomy" id="2282421"/>
    <lineage>
        <taxon>Bacteria</taxon>
        <taxon>Pseudomonadati</taxon>
        <taxon>Bacteroidota</taxon>
        <taxon>Sphingobacteriia</taxon>
        <taxon>Sphingobacteriales</taxon>
        <taxon>Sphingobacteriaceae</taxon>
        <taxon>Pedobacter</taxon>
    </lineage>
</organism>
<accession>A0A369Q1S1</accession>
<evidence type="ECO:0000313" key="1">
    <source>
        <dbReference type="EMBL" id="RDC57385.1"/>
    </source>
</evidence>
<protein>
    <submittedName>
        <fullName evidence="1">Uncharacterized protein</fullName>
    </submittedName>
</protein>
<dbReference type="AlphaFoldDB" id="A0A369Q1S1"/>
<sequence>MIKYSCIYLHRKINLFRKISLHCFYNLINHFKQTRFLRSCHFHQMRAINFIAFEHKLDEKKQNQKSKANQSNA</sequence>
<comment type="caution">
    <text evidence="1">The sequence shown here is derived from an EMBL/GenBank/DDBJ whole genome shotgun (WGS) entry which is preliminary data.</text>
</comment>
<name>A0A369Q1S1_9SPHI</name>